<evidence type="ECO:0008006" key="10">
    <source>
        <dbReference type="Google" id="ProtNLM"/>
    </source>
</evidence>
<dbReference type="InterPro" id="IPR047187">
    <property type="entry name" value="SF1_C_Upf1"/>
</dbReference>
<dbReference type="SUPFAM" id="SSF52540">
    <property type="entry name" value="P-loop containing nucleoside triphosphate hydrolases"/>
    <property type="match status" value="1"/>
</dbReference>
<keyword evidence="3" id="KW-0347">Helicase</keyword>
<gene>
    <name evidence="8" type="ORF">SELMODRAFT_125376</name>
</gene>
<dbReference type="FunFam" id="3.40.50.300:FF:000326">
    <property type="entry name" value="P-loop containing nucleoside triphosphate hydrolase"/>
    <property type="match status" value="1"/>
</dbReference>
<feature type="compositionally biased region" description="Acidic residues" evidence="5">
    <location>
        <begin position="794"/>
        <end position="820"/>
    </location>
</feature>
<feature type="domain" description="DNA2/NAM7 helicase helicase" evidence="6">
    <location>
        <begin position="444"/>
        <end position="520"/>
    </location>
</feature>
<sequence length="820" mass="90037">MDKASIVASHHTKLQKILLRWDYIQLLAQSKRKNRVSAPVLPTVPQTFASLEDYIAVFEPLLLEECRAQIVRGDDDGGAAEYHVAALTHCEKVNEFYSAKVAVRAEIGELFPDNELILITKEPLGGADLPKTYALAMVDGHEGLQILSLRLYLESDSSNDRDARLRLALQASGSGWFICKVSELTSIQCFLFFLTLCNLSTISREYVALCSLGSIAFSDTIVSASASDVSAGCRTIPRGLKDYLQTTHNQSQINAIQAGLSGQPLVLIQGPPGTGKTQTILGLLSVILHATVATFSQEGSLRLLQKSEMSSHEKLDHWLKASPWLGVGNPRDLIMPEDGDDGFFPCAPNQFRAEVVGTTRKHRAHVLVCAPSNSALDEIVLRLLKSGIRDENGDSYVPSIVRMGLNAHHSVQSVCMDHLVGVDQRLQSIDRSMSSARGGGGGRERERVRLAILEEAAIVCSTLSFSGSSVFSRMKRGFDVVVIDEAAQAVEPSTLVPLTHGCKQAFLVGDPIQLPATVLSTEAVKHGYGTSMFKRFQKAGYPVQMLNTQYRMHPQIRDFPSKEFYGEALEDGAEVEQQTSRAWHEYCCFGPFAFFDIEGRETQPPGSGSYINSDEAEFVLVLYRHLIALYPELKGGPHVAVISPYKHQVTTLRTRFAEVLGKDAARLIDINTVDGFQGREKDIAIFSCVRANKSKGIGFVSDFRRMNVGLTRARASMLVVGCAAALRQDEHWGNLIKHAQQRNRMFKVVQKPYHALFNEASLAATKKMSDGPLPVQEGDAMEVEMELPSHYDLGEAEQQDEAGDGGDGEEFGDFGNDGED</sequence>
<dbReference type="OMA" id="DQAWKIS"/>
<dbReference type="FunCoup" id="D8SV42">
    <property type="interactions" value="493"/>
</dbReference>
<dbReference type="CDD" id="cd18808">
    <property type="entry name" value="SF1_C_Upf1"/>
    <property type="match status" value="1"/>
</dbReference>
<keyword evidence="4" id="KW-0067">ATP-binding</keyword>
<evidence type="ECO:0000259" key="7">
    <source>
        <dbReference type="Pfam" id="PF13087"/>
    </source>
</evidence>
<feature type="domain" description="DNA2/NAM7 helicase-like C-terminal" evidence="7">
    <location>
        <begin position="528"/>
        <end position="723"/>
    </location>
</feature>
<dbReference type="CDD" id="cd18042">
    <property type="entry name" value="DEXXQc_SETX"/>
    <property type="match status" value="1"/>
</dbReference>
<dbReference type="PANTHER" id="PTHR10887">
    <property type="entry name" value="DNA2/NAM7 HELICASE FAMILY"/>
    <property type="match status" value="1"/>
</dbReference>
<dbReference type="InParanoid" id="D8SV42"/>
<reference evidence="8 9" key="1">
    <citation type="journal article" date="2011" name="Science">
        <title>The Selaginella genome identifies genetic changes associated with the evolution of vascular plants.</title>
        <authorList>
            <person name="Banks J.A."/>
            <person name="Nishiyama T."/>
            <person name="Hasebe M."/>
            <person name="Bowman J.L."/>
            <person name="Gribskov M."/>
            <person name="dePamphilis C."/>
            <person name="Albert V.A."/>
            <person name="Aono N."/>
            <person name="Aoyama T."/>
            <person name="Ambrose B.A."/>
            <person name="Ashton N.W."/>
            <person name="Axtell M.J."/>
            <person name="Barker E."/>
            <person name="Barker M.S."/>
            <person name="Bennetzen J.L."/>
            <person name="Bonawitz N.D."/>
            <person name="Chapple C."/>
            <person name="Cheng C."/>
            <person name="Correa L.G."/>
            <person name="Dacre M."/>
            <person name="DeBarry J."/>
            <person name="Dreyer I."/>
            <person name="Elias M."/>
            <person name="Engstrom E.M."/>
            <person name="Estelle M."/>
            <person name="Feng L."/>
            <person name="Finet C."/>
            <person name="Floyd S.K."/>
            <person name="Frommer W.B."/>
            <person name="Fujita T."/>
            <person name="Gramzow L."/>
            <person name="Gutensohn M."/>
            <person name="Harholt J."/>
            <person name="Hattori M."/>
            <person name="Heyl A."/>
            <person name="Hirai T."/>
            <person name="Hiwatashi Y."/>
            <person name="Ishikawa M."/>
            <person name="Iwata M."/>
            <person name="Karol K.G."/>
            <person name="Koehler B."/>
            <person name="Kolukisaoglu U."/>
            <person name="Kubo M."/>
            <person name="Kurata T."/>
            <person name="Lalonde S."/>
            <person name="Li K."/>
            <person name="Li Y."/>
            <person name="Litt A."/>
            <person name="Lyons E."/>
            <person name="Manning G."/>
            <person name="Maruyama T."/>
            <person name="Michael T.P."/>
            <person name="Mikami K."/>
            <person name="Miyazaki S."/>
            <person name="Morinaga S."/>
            <person name="Murata T."/>
            <person name="Mueller-Roeber B."/>
            <person name="Nelson D.R."/>
            <person name="Obara M."/>
            <person name="Oguri Y."/>
            <person name="Olmstead R.G."/>
            <person name="Onodera N."/>
            <person name="Petersen B.L."/>
            <person name="Pils B."/>
            <person name="Prigge M."/>
            <person name="Rensing S.A."/>
            <person name="Riano-Pachon D.M."/>
            <person name="Roberts A.W."/>
            <person name="Sato Y."/>
            <person name="Scheller H.V."/>
            <person name="Schulz B."/>
            <person name="Schulz C."/>
            <person name="Shakirov E.V."/>
            <person name="Shibagaki N."/>
            <person name="Shinohara N."/>
            <person name="Shippen D.E."/>
            <person name="Soerensen I."/>
            <person name="Sotooka R."/>
            <person name="Sugimoto N."/>
            <person name="Sugita M."/>
            <person name="Sumikawa N."/>
            <person name="Tanurdzic M."/>
            <person name="Theissen G."/>
            <person name="Ulvskov P."/>
            <person name="Wakazuki S."/>
            <person name="Weng J.K."/>
            <person name="Willats W.W."/>
            <person name="Wipf D."/>
            <person name="Wolf P.G."/>
            <person name="Yang L."/>
            <person name="Zimmer A.D."/>
            <person name="Zhu Q."/>
            <person name="Mitros T."/>
            <person name="Hellsten U."/>
            <person name="Loque D."/>
            <person name="Otillar R."/>
            <person name="Salamov A."/>
            <person name="Schmutz J."/>
            <person name="Shapiro H."/>
            <person name="Lindquist E."/>
            <person name="Lucas S."/>
            <person name="Rokhsar D."/>
            <person name="Grigoriev I.V."/>
        </authorList>
    </citation>
    <scope>NUCLEOTIDE SEQUENCE [LARGE SCALE GENOMIC DNA]</scope>
</reference>
<dbReference type="HOGENOM" id="CLU_001666_11_2_1"/>
<dbReference type="InterPro" id="IPR045055">
    <property type="entry name" value="DNA2/NAM7-like"/>
</dbReference>
<evidence type="ECO:0000313" key="8">
    <source>
        <dbReference type="EMBL" id="EFJ11807.1"/>
    </source>
</evidence>
<organism evidence="9">
    <name type="scientific">Selaginella moellendorffii</name>
    <name type="common">Spikemoss</name>
    <dbReference type="NCBI Taxonomy" id="88036"/>
    <lineage>
        <taxon>Eukaryota</taxon>
        <taxon>Viridiplantae</taxon>
        <taxon>Streptophyta</taxon>
        <taxon>Embryophyta</taxon>
        <taxon>Tracheophyta</taxon>
        <taxon>Lycopodiopsida</taxon>
        <taxon>Selaginellales</taxon>
        <taxon>Selaginellaceae</taxon>
        <taxon>Selaginella</taxon>
    </lineage>
</organism>
<dbReference type="GO" id="GO:0003723">
    <property type="term" value="F:RNA binding"/>
    <property type="evidence" value="ECO:0000318"/>
    <property type="project" value="GO_Central"/>
</dbReference>
<keyword evidence="1" id="KW-0547">Nucleotide-binding</keyword>
<dbReference type="InterPro" id="IPR027417">
    <property type="entry name" value="P-loop_NTPase"/>
</dbReference>
<evidence type="ECO:0000259" key="6">
    <source>
        <dbReference type="Pfam" id="PF13086"/>
    </source>
</evidence>
<dbReference type="GO" id="GO:0004386">
    <property type="term" value="F:helicase activity"/>
    <property type="evidence" value="ECO:0007669"/>
    <property type="project" value="UniProtKB-KW"/>
</dbReference>
<evidence type="ECO:0000256" key="3">
    <source>
        <dbReference type="ARBA" id="ARBA00022806"/>
    </source>
</evidence>
<dbReference type="KEGG" id="smo:SELMODRAFT_125376"/>
<dbReference type="InterPro" id="IPR041677">
    <property type="entry name" value="DNA2/NAM7_AAA_11"/>
</dbReference>
<feature type="domain" description="DNA2/NAM7 helicase helicase" evidence="6">
    <location>
        <begin position="249"/>
        <end position="424"/>
    </location>
</feature>
<dbReference type="EMBL" id="GL377644">
    <property type="protein sequence ID" value="EFJ11807.1"/>
    <property type="molecule type" value="Genomic_DNA"/>
</dbReference>
<keyword evidence="9" id="KW-1185">Reference proteome</keyword>
<keyword evidence="2" id="KW-0378">Hydrolase</keyword>
<dbReference type="Proteomes" id="UP000001514">
    <property type="component" value="Unassembled WGS sequence"/>
</dbReference>
<evidence type="ECO:0000256" key="5">
    <source>
        <dbReference type="SAM" id="MobiDB-lite"/>
    </source>
</evidence>
<dbReference type="Gene3D" id="3.40.50.300">
    <property type="entry name" value="P-loop containing nucleotide triphosphate hydrolases"/>
    <property type="match status" value="2"/>
</dbReference>
<name>D8SV42_SELML</name>
<dbReference type="Pfam" id="PF13086">
    <property type="entry name" value="AAA_11"/>
    <property type="match status" value="2"/>
</dbReference>
<dbReference type="InterPro" id="IPR041679">
    <property type="entry name" value="DNA2/NAM7-like_C"/>
</dbReference>
<feature type="region of interest" description="Disordered" evidence="5">
    <location>
        <begin position="786"/>
        <end position="820"/>
    </location>
</feature>
<dbReference type="eggNOG" id="KOG1801">
    <property type="taxonomic scope" value="Eukaryota"/>
</dbReference>
<dbReference type="GO" id="GO:0005694">
    <property type="term" value="C:chromosome"/>
    <property type="evidence" value="ECO:0007669"/>
    <property type="project" value="UniProtKB-ARBA"/>
</dbReference>
<dbReference type="GO" id="GO:0016787">
    <property type="term" value="F:hydrolase activity"/>
    <property type="evidence" value="ECO:0007669"/>
    <property type="project" value="UniProtKB-KW"/>
</dbReference>
<dbReference type="STRING" id="88036.D8SV42"/>
<proteinExistence type="predicted"/>
<dbReference type="Pfam" id="PF13087">
    <property type="entry name" value="AAA_12"/>
    <property type="match status" value="1"/>
</dbReference>
<dbReference type="PANTHER" id="PTHR10887:SF538">
    <property type="entry name" value="HELICASE MAGATAMA 3-RELATED"/>
    <property type="match status" value="1"/>
</dbReference>
<evidence type="ECO:0000256" key="2">
    <source>
        <dbReference type="ARBA" id="ARBA00022801"/>
    </source>
</evidence>
<dbReference type="GO" id="GO:0005524">
    <property type="term" value="F:ATP binding"/>
    <property type="evidence" value="ECO:0007669"/>
    <property type="project" value="UniProtKB-KW"/>
</dbReference>
<protein>
    <recommendedName>
        <fullName evidence="10">AAA+ ATPase domain-containing protein</fullName>
    </recommendedName>
</protein>
<evidence type="ECO:0000256" key="4">
    <source>
        <dbReference type="ARBA" id="ARBA00022840"/>
    </source>
</evidence>
<dbReference type="AlphaFoldDB" id="D8SV42"/>
<evidence type="ECO:0000256" key="1">
    <source>
        <dbReference type="ARBA" id="ARBA00022741"/>
    </source>
</evidence>
<dbReference type="Gramene" id="EFJ11807">
    <property type="protein sequence ID" value="EFJ11807"/>
    <property type="gene ID" value="SELMODRAFT_125376"/>
</dbReference>
<evidence type="ECO:0000313" key="9">
    <source>
        <dbReference type="Proteomes" id="UP000001514"/>
    </source>
</evidence>
<accession>D8SV42</accession>